<dbReference type="EMBL" id="CP035278">
    <property type="protein sequence ID" value="QHP83453.1"/>
    <property type="molecule type" value="Genomic_DNA"/>
</dbReference>
<protein>
    <submittedName>
        <fullName evidence="1">Uncharacterized protein</fullName>
    </submittedName>
</protein>
<name>A0ABX6IR65_9CHLA</name>
<sequence>MQAPANPKLIQRWYPIGGGVSAWMTPFGPHFFNMRTFIRKASVW</sequence>
<keyword evidence="2" id="KW-1185">Reference proteome</keyword>
<reference evidence="1" key="1">
    <citation type="submission" date="2019-01" db="EMBL/GenBank/DDBJ databases">
        <title>Whole genome sequencing and annotation enables comparative genome analysis that reveals unique features of the Chlamydia suis R19 Genome.</title>
        <authorList>
            <person name="Dimond Z.E."/>
        </authorList>
    </citation>
    <scope>NUCLEOTIDE SEQUENCE [LARGE SCALE GENOMIC DNA]</scope>
    <source>
        <strain evidence="1">R19</strain>
    </source>
</reference>
<proteinExistence type="predicted"/>
<evidence type="ECO:0000313" key="1">
    <source>
        <dbReference type="EMBL" id="QHP83453.1"/>
    </source>
</evidence>
<dbReference type="Proteomes" id="UP000512184">
    <property type="component" value="Chromosome"/>
</dbReference>
<accession>A0ABX6IR65</accession>
<organism evidence="1 2">
    <name type="scientific">Chlamydia suis</name>
    <dbReference type="NCBI Taxonomy" id="83559"/>
    <lineage>
        <taxon>Bacteria</taxon>
        <taxon>Pseudomonadati</taxon>
        <taxon>Chlamydiota</taxon>
        <taxon>Chlamydiia</taxon>
        <taxon>Chlamydiales</taxon>
        <taxon>Chlamydiaceae</taxon>
        <taxon>Chlamydia/Chlamydophila group</taxon>
        <taxon>Chlamydia</taxon>
    </lineage>
</organism>
<evidence type="ECO:0000313" key="2">
    <source>
        <dbReference type="Proteomes" id="UP000512184"/>
    </source>
</evidence>
<gene>
    <name evidence="1" type="primary">hypothetical protein</name>
    <name evidence="1" type="ORF">Chls_578</name>
</gene>